<evidence type="ECO:0000313" key="1">
    <source>
        <dbReference type="EMBL" id="PUZ59464.1"/>
    </source>
</evidence>
<dbReference type="Proteomes" id="UP000244336">
    <property type="component" value="Chromosome 4"/>
</dbReference>
<dbReference type="Gramene" id="PUZ59464">
    <property type="protein sequence ID" value="PUZ59464"/>
    <property type="gene ID" value="GQ55_4G043800"/>
</dbReference>
<evidence type="ECO:0000313" key="2">
    <source>
        <dbReference type="Proteomes" id="UP000244336"/>
    </source>
</evidence>
<dbReference type="InterPro" id="IPR036691">
    <property type="entry name" value="Endo/exonu/phosph_ase_sf"/>
</dbReference>
<reference evidence="1 2" key="1">
    <citation type="submission" date="2018-04" db="EMBL/GenBank/DDBJ databases">
        <title>WGS assembly of Panicum hallii var. hallii HAL2.</title>
        <authorList>
            <person name="Lovell J."/>
            <person name="Jenkins J."/>
            <person name="Lowry D."/>
            <person name="Mamidi S."/>
            <person name="Sreedasyam A."/>
            <person name="Weng X."/>
            <person name="Barry K."/>
            <person name="Bonette J."/>
            <person name="Campitelli B."/>
            <person name="Daum C."/>
            <person name="Gordon S."/>
            <person name="Gould B."/>
            <person name="Lipzen A."/>
            <person name="MacQueen A."/>
            <person name="Palacio-Mejia J."/>
            <person name="Plott C."/>
            <person name="Shakirov E."/>
            <person name="Shu S."/>
            <person name="Yoshinaga Y."/>
            <person name="Zane M."/>
            <person name="Rokhsar D."/>
            <person name="Grimwood J."/>
            <person name="Schmutz J."/>
            <person name="Juenger T."/>
        </authorList>
    </citation>
    <scope>NUCLEOTIDE SEQUENCE [LARGE SCALE GENOMIC DNA]</scope>
    <source>
        <strain evidence="2">cv. HAL2</strain>
    </source>
</reference>
<dbReference type="SUPFAM" id="SSF56219">
    <property type="entry name" value="DNase I-like"/>
    <property type="match status" value="1"/>
</dbReference>
<organism evidence="1 2">
    <name type="scientific">Panicum hallii var. hallii</name>
    <dbReference type="NCBI Taxonomy" id="1504633"/>
    <lineage>
        <taxon>Eukaryota</taxon>
        <taxon>Viridiplantae</taxon>
        <taxon>Streptophyta</taxon>
        <taxon>Embryophyta</taxon>
        <taxon>Tracheophyta</taxon>
        <taxon>Spermatophyta</taxon>
        <taxon>Magnoliopsida</taxon>
        <taxon>Liliopsida</taxon>
        <taxon>Poales</taxon>
        <taxon>Poaceae</taxon>
        <taxon>PACMAD clade</taxon>
        <taxon>Panicoideae</taxon>
        <taxon>Panicodae</taxon>
        <taxon>Paniceae</taxon>
        <taxon>Panicinae</taxon>
        <taxon>Panicum</taxon>
        <taxon>Panicum sect. Panicum</taxon>
    </lineage>
</organism>
<dbReference type="OrthoDB" id="685803at2759"/>
<dbReference type="EMBL" id="CM009752">
    <property type="protein sequence ID" value="PUZ59464.1"/>
    <property type="molecule type" value="Genomic_DNA"/>
</dbReference>
<keyword evidence="2" id="KW-1185">Reference proteome</keyword>
<dbReference type="STRING" id="1504633.A0A2T7DV66"/>
<dbReference type="Gene3D" id="3.60.10.10">
    <property type="entry name" value="Endonuclease/exonuclease/phosphatase"/>
    <property type="match status" value="1"/>
</dbReference>
<gene>
    <name evidence="1" type="ORF">GQ55_4G043800</name>
</gene>
<dbReference type="AlphaFoldDB" id="A0A2T7DV66"/>
<protein>
    <recommendedName>
        <fullName evidence="3">Endonuclease/exonuclease/phosphatase domain-containing protein</fullName>
    </recommendedName>
</protein>
<evidence type="ECO:0008006" key="3">
    <source>
        <dbReference type="Google" id="ProtNLM"/>
    </source>
</evidence>
<name>A0A2T7DV66_9POAL</name>
<sequence>MKGIFWDSRGLSDLAKTKFRVDTAGEQNLDFIALLETGKRDFSLFSLNGFCGGKNFLWYWTEPHGRSGGILLGVNIDVLDIGSIEEGDYYVKFRLKNKSDNFQWVLVAVYGAAQPEYKENFLTGLAISISSGLQVKKNNNIYNDKWTFLFNAIIDGINLREIEMSGRKYTWANSLANPTYERLDRVLVSTEWEQHFPLVTVIALSREISDHTPLLLSTGEGASHTKPPLFKFVLGWLLREGFFYLVSELLSQQKINLKQCVKDRLAQLLREEEIKWFQRAKTKELLQGDNNTRYFQLVANGKRRKMRIFWLEQEEG</sequence>
<dbReference type="PANTHER" id="PTHR33710">
    <property type="entry name" value="BNAC02G09200D PROTEIN"/>
    <property type="match status" value="1"/>
</dbReference>
<accession>A0A2T7DV66</accession>
<dbReference type="PANTHER" id="PTHR33710:SF72">
    <property type="entry name" value="OS04G0204200 PROTEIN"/>
    <property type="match status" value="1"/>
</dbReference>
<proteinExistence type="predicted"/>